<comment type="caution">
    <text evidence="2">The sequence shown here is derived from an EMBL/GenBank/DDBJ whole genome shotgun (WGS) entry which is preliminary data.</text>
</comment>
<keyword evidence="1" id="KW-1133">Transmembrane helix</keyword>
<feature type="transmembrane region" description="Helical" evidence="1">
    <location>
        <begin position="20"/>
        <end position="39"/>
    </location>
</feature>
<keyword evidence="3" id="KW-1185">Reference proteome</keyword>
<feature type="transmembrane region" description="Helical" evidence="1">
    <location>
        <begin position="45"/>
        <end position="63"/>
    </location>
</feature>
<reference evidence="2" key="1">
    <citation type="journal article" date="2023" name="Int. J. Syst. Evol. Microbiol.">
        <title>&lt;i&gt;Clostridium folliculivorans&lt;/i&gt; sp. nov., isolated from soil samples of an organic paddy in Japan.</title>
        <authorList>
            <person name="Tazawa J."/>
            <person name="Kobayashi H."/>
            <person name="Tanizawa Y."/>
            <person name="Uchino A."/>
            <person name="Tanaka F."/>
            <person name="Urashima Y."/>
            <person name="Miura S."/>
            <person name="Sakamoto M."/>
            <person name="Ohkuma M."/>
            <person name="Tohno M."/>
        </authorList>
    </citation>
    <scope>NUCLEOTIDE SEQUENCE</scope>
    <source>
        <strain evidence="2">D1-1</strain>
    </source>
</reference>
<name>A0A9W6DBP9_9CLOT</name>
<dbReference type="AlphaFoldDB" id="A0A9W6DBP9"/>
<proteinExistence type="predicted"/>
<evidence type="ECO:0000256" key="1">
    <source>
        <dbReference type="SAM" id="Phobius"/>
    </source>
</evidence>
<dbReference type="RefSeq" id="WP_261853558.1">
    <property type="nucleotide sequence ID" value="NZ_BQXY01000006.1"/>
</dbReference>
<dbReference type="Proteomes" id="UP001057868">
    <property type="component" value="Unassembled WGS sequence"/>
</dbReference>
<gene>
    <name evidence="2" type="ORF">CFOLD11_34970</name>
</gene>
<dbReference type="EMBL" id="BQXY01000006">
    <property type="protein sequence ID" value="GKU26670.1"/>
    <property type="molecule type" value="Genomic_DNA"/>
</dbReference>
<sequence>MKINDEDHKNTNKTIDRKRFLKIIPLPICIAIGIIVGVYTHNFTLCFSISVAIGAGLMVSNMSRE</sequence>
<keyword evidence="1" id="KW-0472">Membrane</keyword>
<protein>
    <submittedName>
        <fullName evidence="2">Uncharacterized protein</fullName>
    </submittedName>
</protein>
<keyword evidence="1" id="KW-0812">Transmembrane</keyword>
<evidence type="ECO:0000313" key="2">
    <source>
        <dbReference type="EMBL" id="GKU26670.1"/>
    </source>
</evidence>
<accession>A0A9W6DBP9</accession>
<evidence type="ECO:0000313" key="3">
    <source>
        <dbReference type="Proteomes" id="UP001057868"/>
    </source>
</evidence>
<organism evidence="2 3">
    <name type="scientific">Clostridium folliculivorans</name>
    <dbReference type="NCBI Taxonomy" id="2886038"/>
    <lineage>
        <taxon>Bacteria</taxon>
        <taxon>Bacillati</taxon>
        <taxon>Bacillota</taxon>
        <taxon>Clostridia</taxon>
        <taxon>Eubacteriales</taxon>
        <taxon>Clostridiaceae</taxon>
        <taxon>Clostridium</taxon>
    </lineage>
</organism>